<name>A0ABD5YJG8_9EURY</name>
<evidence type="ECO:0008006" key="4">
    <source>
        <dbReference type="Google" id="ProtNLM"/>
    </source>
</evidence>
<dbReference type="Proteomes" id="UP001596417">
    <property type="component" value="Unassembled WGS sequence"/>
</dbReference>
<dbReference type="RefSeq" id="WP_390204904.1">
    <property type="nucleotide sequence ID" value="NZ_JBHSZC010000001.1"/>
</dbReference>
<protein>
    <recommendedName>
        <fullName evidence="4">Transposase</fullName>
    </recommendedName>
</protein>
<reference evidence="2 3" key="1">
    <citation type="journal article" date="2019" name="Int. J. Syst. Evol. Microbiol.">
        <title>The Global Catalogue of Microorganisms (GCM) 10K type strain sequencing project: providing services to taxonomists for standard genome sequencing and annotation.</title>
        <authorList>
            <consortium name="The Broad Institute Genomics Platform"/>
            <consortium name="The Broad Institute Genome Sequencing Center for Infectious Disease"/>
            <person name="Wu L."/>
            <person name="Ma J."/>
        </authorList>
    </citation>
    <scope>NUCLEOTIDE SEQUENCE [LARGE SCALE GENOMIC DNA]</scope>
    <source>
        <strain evidence="2 3">RDMS1</strain>
    </source>
</reference>
<feature type="region of interest" description="Disordered" evidence="1">
    <location>
        <begin position="45"/>
        <end position="67"/>
    </location>
</feature>
<evidence type="ECO:0000256" key="1">
    <source>
        <dbReference type="SAM" id="MobiDB-lite"/>
    </source>
</evidence>
<proteinExistence type="predicted"/>
<evidence type="ECO:0000313" key="3">
    <source>
        <dbReference type="Proteomes" id="UP001596417"/>
    </source>
</evidence>
<comment type="caution">
    <text evidence="2">The sequence shown here is derived from an EMBL/GenBank/DDBJ whole genome shotgun (WGS) entry which is preliminary data.</text>
</comment>
<evidence type="ECO:0000313" key="2">
    <source>
        <dbReference type="EMBL" id="MFC7189403.1"/>
    </source>
</evidence>
<accession>A0ABD5YJG8</accession>
<dbReference type="EMBL" id="JBHTAX010000001">
    <property type="protein sequence ID" value="MFC7189403.1"/>
    <property type="molecule type" value="Genomic_DNA"/>
</dbReference>
<dbReference type="AlphaFoldDB" id="A0ABD5YJG8"/>
<keyword evidence="3" id="KW-1185">Reference proteome</keyword>
<sequence>MAVDGDYLGDESGPHDGCADQAFRLSPRLTSLIVDGLVVSDQTVGAHKRADSNSQAKLRTANIGHRR</sequence>
<organism evidence="2 3">
    <name type="scientific">Halocatena marina</name>
    <dbReference type="NCBI Taxonomy" id="2934937"/>
    <lineage>
        <taxon>Archaea</taxon>
        <taxon>Methanobacteriati</taxon>
        <taxon>Methanobacteriota</taxon>
        <taxon>Stenosarchaea group</taxon>
        <taxon>Halobacteria</taxon>
        <taxon>Halobacteriales</taxon>
        <taxon>Natronomonadaceae</taxon>
        <taxon>Halocatena</taxon>
    </lineage>
</organism>
<gene>
    <name evidence="2" type="ORF">ACFQL7_05790</name>
</gene>